<name>A0AA36CJ68_9BILA</name>
<protein>
    <submittedName>
        <fullName evidence="1">Uncharacterized protein</fullName>
    </submittedName>
</protein>
<dbReference type="AlphaFoldDB" id="A0AA36CJ68"/>
<dbReference type="Proteomes" id="UP001177023">
    <property type="component" value="Unassembled WGS sequence"/>
</dbReference>
<accession>A0AA36CJ68</accession>
<reference evidence="1" key="1">
    <citation type="submission" date="2023-06" db="EMBL/GenBank/DDBJ databases">
        <authorList>
            <person name="Delattre M."/>
        </authorList>
    </citation>
    <scope>NUCLEOTIDE SEQUENCE</scope>
    <source>
        <strain evidence="1">AF72</strain>
    </source>
</reference>
<gene>
    <name evidence="1" type="ORF">MSPICULIGERA_LOCUS8263</name>
</gene>
<feature type="non-terminal residue" evidence="1">
    <location>
        <position position="1"/>
    </location>
</feature>
<evidence type="ECO:0000313" key="2">
    <source>
        <dbReference type="Proteomes" id="UP001177023"/>
    </source>
</evidence>
<keyword evidence="2" id="KW-1185">Reference proteome</keyword>
<dbReference type="EMBL" id="CATQJA010002129">
    <property type="protein sequence ID" value="CAJ0569803.1"/>
    <property type="molecule type" value="Genomic_DNA"/>
</dbReference>
<proteinExistence type="predicted"/>
<dbReference type="InterPro" id="IPR016187">
    <property type="entry name" value="CTDL_fold"/>
</dbReference>
<evidence type="ECO:0000313" key="1">
    <source>
        <dbReference type="EMBL" id="CAJ0569803.1"/>
    </source>
</evidence>
<organism evidence="1 2">
    <name type="scientific">Mesorhabditis spiculigera</name>
    <dbReference type="NCBI Taxonomy" id="96644"/>
    <lineage>
        <taxon>Eukaryota</taxon>
        <taxon>Metazoa</taxon>
        <taxon>Ecdysozoa</taxon>
        <taxon>Nematoda</taxon>
        <taxon>Chromadorea</taxon>
        <taxon>Rhabditida</taxon>
        <taxon>Rhabditina</taxon>
        <taxon>Rhabditomorpha</taxon>
        <taxon>Rhabditoidea</taxon>
        <taxon>Rhabditidae</taxon>
        <taxon>Mesorhabditinae</taxon>
        <taxon>Mesorhabditis</taxon>
    </lineage>
</organism>
<sequence>MTRNYVVLTGSTYDLGSAISTCALKGASLASIHSHADNEFVWRLTYGPKGKALYNGWNYPTIMLGGVQYAGAKGLTYGLMGELNAYNWYRPSVLLGGIQDNLTRVSAIRFHSFQLLAFTGSMAAPSTIPRHA</sequence>
<dbReference type="CDD" id="cd00037">
    <property type="entry name" value="CLECT"/>
    <property type="match status" value="1"/>
</dbReference>
<comment type="caution">
    <text evidence="1">The sequence shown here is derived from an EMBL/GenBank/DDBJ whole genome shotgun (WGS) entry which is preliminary data.</text>
</comment>
<dbReference type="SUPFAM" id="SSF56436">
    <property type="entry name" value="C-type lectin-like"/>
    <property type="match status" value="1"/>
</dbReference>